<keyword evidence="11" id="KW-1185">Reference proteome</keyword>
<dbReference type="PANTHER" id="PTHR33908:SF11">
    <property type="entry name" value="MEMBRANE PROTEIN"/>
    <property type="match status" value="1"/>
</dbReference>
<protein>
    <submittedName>
        <fullName evidence="10">Glycosyltransferase family 39 protein</fullName>
    </submittedName>
</protein>
<keyword evidence="2" id="KW-1003">Cell membrane</keyword>
<feature type="domain" description="Glycosyltransferase RgtA/B/C/D-like" evidence="9">
    <location>
        <begin position="54"/>
        <end position="212"/>
    </location>
</feature>
<keyword evidence="4" id="KW-0808">Transferase</keyword>
<evidence type="ECO:0000256" key="8">
    <source>
        <dbReference type="SAM" id="Phobius"/>
    </source>
</evidence>
<name>A0ABT8C6S5_9BACT</name>
<dbReference type="Pfam" id="PF13231">
    <property type="entry name" value="PMT_2"/>
    <property type="match status" value="1"/>
</dbReference>
<reference evidence="11" key="1">
    <citation type="journal article" date="2019" name="Int. J. Syst. Evol. Microbiol.">
        <title>The Global Catalogue of Microorganisms (GCM) 10K type strain sequencing project: providing services to taxonomists for standard genome sequencing and annotation.</title>
        <authorList>
            <consortium name="The Broad Institute Genomics Platform"/>
            <consortium name="The Broad Institute Genome Sequencing Center for Infectious Disease"/>
            <person name="Wu L."/>
            <person name="Ma J."/>
        </authorList>
    </citation>
    <scope>NUCLEOTIDE SEQUENCE [LARGE SCALE GENOMIC DNA]</scope>
    <source>
        <strain evidence="11">CECT 7706</strain>
    </source>
</reference>
<feature type="transmembrane region" description="Helical" evidence="8">
    <location>
        <begin position="81"/>
        <end position="101"/>
    </location>
</feature>
<evidence type="ECO:0000256" key="1">
    <source>
        <dbReference type="ARBA" id="ARBA00004651"/>
    </source>
</evidence>
<feature type="transmembrane region" description="Helical" evidence="8">
    <location>
        <begin position="153"/>
        <end position="175"/>
    </location>
</feature>
<proteinExistence type="predicted"/>
<evidence type="ECO:0000256" key="4">
    <source>
        <dbReference type="ARBA" id="ARBA00022679"/>
    </source>
</evidence>
<dbReference type="PANTHER" id="PTHR33908">
    <property type="entry name" value="MANNOSYLTRANSFERASE YKCB-RELATED"/>
    <property type="match status" value="1"/>
</dbReference>
<organism evidence="10 11">
    <name type="scientific">Cyclobacterium jeungdonense</name>
    <dbReference type="NCBI Taxonomy" id="708087"/>
    <lineage>
        <taxon>Bacteria</taxon>
        <taxon>Pseudomonadati</taxon>
        <taxon>Bacteroidota</taxon>
        <taxon>Cytophagia</taxon>
        <taxon>Cytophagales</taxon>
        <taxon>Cyclobacteriaceae</taxon>
        <taxon>Cyclobacterium</taxon>
    </lineage>
</organism>
<evidence type="ECO:0000313" key="11">
    <source>
        <dbReference type="Proteomes" id="UP001236663"/>
    </source>
</evidence>
<evidence type="ECO:0000256" key="3">
    <source>
        <dbReference type="ARBA" id="ARBA00022676"/>
    </source>
</evidence>
<accession>A0ABT8C6S5</accession>
<evidence type="ECO:0000259" key="9">
    <source>
        <dbReference type="Pfam" id="PF13231"/>
    </source>
</evidence>
<dbReference type="EMBL" id="JAUFQS010000010">
    <property type="protein sequence ID" value="MDN3688509.1"/>
    <property type="molecule type" value="Genomic_DNA"/>
</dbReference>
<comment type="caution">
    <text evidence="10">The sequence shown here is derived from an EMBL/GenBank/DDBJ whole genome shotgun (WGS) entry which is preliminary data.</text>
</comment>
<evidence type="ECO:0000256" key="5">
    <source>
        <dbReference type="ARBA" id="ARBA00022692"/>
    </source>
</evidence>
<comment type="subcellular location">
    <subcellularLocation>
        <location evidence="1">Cell membrane</location>
        <topology evidence="1">Multi-pass membrane protein</topology>
    </subcellularLocation>
</comment>
<evidence type="ECO:0000256" key="2">
    <source>
        <dbReference type="ARBA" id="ARBA00022475"/>
    </source>
</evidence>
<feature type="transmembrane region" description="Helical" evidence="8">
    <location>
        <begin position="255"/>
        <end position="274"/>
    </location>
</feature>
<keyword evidence="5 8" id="KW-0812">Transmembrane</keyword>
<sequence>MATDQAKYSLHFWLLTLGLAVTKILFTLRPEINLFTEEAHYWLWSRNMAWHYYSKPPLVALLNLLSTSLMGHTEIAVRINAILSGIGVAWITFLFGSYLYSKKVGFWSAAVIQGMPFWWLASTFHVTDSSLTFFWILTIYFSYRGIKEEKKGWWVAAGIATAVGLMAKLVMALIYPSLLLFLFYNKKWNSQKINFLIFFAISSLGLVPLVIWNWQNHFDTFKHLAALAGADGIDLKQFKITDAVNRFIIYSNEQLAIISLLLLPSWLGMIYFILKRKNAVMAFLVTPGISAFWLFACLSLIDEVNINWPAFAYCGFAIALGKWMELQTKSWKVISKWGIFLSIGLPAIFLLPDFAKIKSNKLFRIKEQKVIVRLLGHRNLAERIDYLKDSLAIQKDFIFSDSYHTASELSFYLSGHPQTYVLNMGSRKNQFDLWNGMEKFIGQKNTGIFVSWNFDSMEGGAIFQQLIHEESFLSTYHGIPRRAVKIQIWKNLLEYRPNIPSSY</sequence>
<feature type="transmembrane region" description="Helical" evidence="8">
    <location>
        <begin position="195"/>
        <end position="214"/>
    </location>
</feature>
<evidence type="ECO:0000256" key="7">
    <source>
        <dbReference type="ARBA" id="ARBA00023136"/>
    </source>
</evidence>
<dbReference type="Proteomes" id="UP001236663">
    <property type="component" value="Unassembled WGS sequence"/>
</dbReference>
<dbReference type="RefSeq" id="WP_163386806.1">
    <property type="nucleotide sequence ID" value="NZ_JAUFQS010000010.1"/>
</dbReference>
<gene>
    <name evidence="10" type="ORF">QWZ15_11765</name>
</gene>
<dbReference type="InterPro" id="IPR050297">
    <property type="entry name" value="LipidA_mod_glycosyltrf_83"/>
</dbReference>
<evidence type="ECO:0000256" key="6">
    <source>
        <dbReference type="ARBA" id="ARBA00022989"/>
    </source>
</evidence>
<dbReference type="InterPro" id="IPR038731">
    <property type="entry name" value="RgtA/B/C-like"/>
</dbReference>
<keyword evidence="6 8" id="KW-1133">Transmembrane helix</keyword>
<keyword evidence="3" id="KW-0328">Glycosyltransferase</keyword>
<keyword evidence="7 8" id="KW-0472">Membrane</keyword>
<feature type="transmembrane region" description="Helical" evidence="8">
    <location>
        <begin position="50"/>
        <end position="69"/>
    </location>
</feature>
<feature type="transmembrane region" description="Helical" evidence="8">
    <location>
        <begin position="117"/>
        <end position="141"/>
    </location>
</feature>
<feature type="transmembrane region" description="Helical" evidence="8">
    <location>
        <begin position="337"/>
        <end position="355"/>
    </location>
</feature>
<evidence type="ECO:0000313" key="10">
    <source>
        <dbReference type="EMBL" id="MDN3688509.1"/>
    </source>
</evidence>
<feature type="transmembrane region" description="Helical" evidence="8">
    <location>
        <begin position="12"/>
        <end position="30"/>
    </location>
</feature>
<feature type="transmembrane region" description="Helical" evidence="8">
    <location>
        <begin position="280"/>
        <end position="301"/>
    </location>
</feature>